<keyword evidence="3" id="KW-0804">Transcription</keyword>
<proteinExistence type="predicted"/>
<evidence type="ECO:0000259" key="5">
    <source>
        <dbReference type="SMART" id="SM00906"/>
    </source>
</evidence>
<dbReference type="InterPro" id="IPR007219">
    <property type="entry name" value="XnlR_reg_dom"/>
</dbReference>
<dbReference type="GO" id="GO:0003677">
    <property type="term" value="F:DNA binding"/>
    <property type="evidence" value="ECO:0007669"/>
    <property type="project" value="InterPro"/>
</dbReference>
<dbReference type="CDD" id="cd12148">
    <property type="entry name" value="fungal_TF_MHR"/>
    <property type="match status" value="1"/>
</dbReference>
<evidence type="ECO:0000313" key="6">
    <source>
        <dbReference type="EMBL" id="KAJ5386494.1"/>
    </source>
</evidence>
<evidence type="ECO:0000256" key="3">
    <source>
        <dbReference type="ARBA" id="ARBA00023163"/>
    </source>
</evidence>
<dbReference type="RefSeq" id="XP_056484292.1">
    <property type="nucleotide sequence ID" value="XM_056633672.1"/>
</dbReference>
<organism evidence="6 7">
    <name type="scientific">Penicillium cosmopolitanum</name>
    <dbReference type="NCBI Taxonomy" id="1131564"/>
    <lineage>
        <taxon>Eukaryota</taxon>
        <taxon>Fungi</taxon>
        <taxon>Dikarya</taxon>
        <taxon>Ascomycota</taxon>
        <taxon>Pezizomycotina</taxon>
        <taxon>Eurotiomycetes</taxon>
        <taxon>Eurotiomycetidae</taxon>
        <taxon>Eurotiales</taxon>
        <taxon>Aspergillaceae</taxon>
        <taxon>Penicillium</taxon>
    </lineage>
</organism>
<dbReference type="GO" id="GO:0005634">
    <property type="term" value="C:nucleus"/>
    <property type="evidence" value="ECO:0007669"/>
    <property type="project" value="UniProtKB-SubCell"/>
</dbReference>
<dbReference type="OrthoDB" id="4898680at2759"/>
<name>A0A9X0B378_9EURO</name>
<dbReference type="PANTHER" id="PTHR31001:SF82">
    <property type="entry name" value="ZN(II)2CYS6 TRANSCRIPTION FACTOR (EUROFUNG)"/>
    <property type="match status" value="1"/>
</dbReference>
<comment type="caution">
    <text evidence="6">The sequence shown here is derived from an EMBL/GenBank/DDBJ whole genome shotgun (WGS) entry which is preliminary data.</text>
</comment>
<dbReference type="SMART" id="SM00906">
    <property type="entry name" value="Fungal_trans"/>
    <property type="match status" value="1"/>
</dbReference>
<dbReference type="GO" id="GO:0006351">
    <property type="term" value="P:DNA-templated transcription"/>
    <property type="evidence" value="ECO:0007669"/>
    <property type="project" value="InterPro"/>
</dbReference>
<dbReference type="AlphaFoldDB" id="A0A9X0B378"/>
<evidence type="ECO:0000256" key="1">
    <source>
        <dbReference type="ARBA" id="ARBA00004123"/>
    </source>
</evidence>
<dbReference type="Pfam" id="PF04082">
    <property type="entry name" value="Fungal_trans"/>
    <property type="match status" value="1"/>
</dbReference>
<protein>
    <recommendedName>
        <fullName evidence="5">Xylanolytic transcriptional activator regulatory domain-containing protein</fullName>
    </recommendedName>
</protein>
<feature type="domain" description="Xylanolytic transcriptional activator regulatory" evidence="5">
    <location>
        <begin position="238"/>
        <end position="312"/>
    </location>
</feature>
<reference evidence="6" key="1">
    <citation type="submission" date="2022-12" db="EMBL/GenBank/DDBJ databases">
        <authorList>
            <person name="Petersen C."/>
        </authorList>
    </citation>
    <scope>NUCLEOTIDE SEQUENCE</scope>
    <source>
        <strain evidence="6">IBT 29677</strain>
    </source>
</reference>
<dbReference type="PANTHER" id="PTHR31001">
    <property type="entry name" value="UNCHARACTERIZED TRANSCRIPTIONAL REGULATORY PROTEIN"/>
    <property type="match status" value="1"/>
</dbReference>
<dbReference type="InterPro" id="IPR050613">
    <property type="entry name" value="Sec_Metabolite_Reg"/>
</dbReference>
<keyword evidence="4" id="KW-0539">Nucleus</keyword>
<evidence type="ECO:0000256" key="2">
    <source>
        <dbReference type="ARBA" id="ARBA00023015"/>
    </source>
</evidence>
<comment type="subcellular location">
    <subcellularLocation>
        <location evidence="1">Nucleus</location>
    </subcellularLocation>
</comment>
<keyword evidence="2" id="KW-0805">Transcription regulation</keyword>
<sequence>MPAESGTQAQVESAYRNKPFLTGYLGPTSFVSSLCDDVDFSSDGRGLEMEIPPRVLPSFWVQKVSDLLLALTDFAPIEAVIREYYGLSQASVIPEPFILNSLAPVENMTKGLLSSHKAGGFRSLLTTKVIQNTANIFEVPSSVAGKDFHSLYTGQAIRLEILGVICSLAGRAAYLGLAGKNFDNEKQRLQFSKKMLIASDAALHICKILTPLNDLTIWLVQENLFFCLAADGNSSPQTWNKLGELSTDIFALGLHRNSKNSTQTPEFLLESRRRTFAAAYRVDKSIATFLGRPPRIPTRYADCGLPLDVSDEAFSTDNGNLTYSLDQVDINGWSTCGLFYPASWMRARSIICGFRDEILEVALQKDTPETAATLLGISKRCQASWNEIPAHLKYTSQCWEMNLPTATPIMLVVSYLAYLYNEFLVHQFLVGKTNPRGSCALLSVSSDILSAVLIIGTRRDQTVDLRPDFTWLILLYGIPSASILVKDLQSQNRTGEPLLYEGSRPALIRSLSVFISHLDTVAEPGNSNYSLLQRASRVFTKIIDEILEPQASLPTHNELDDYALLDCDQVIDMSDLDLLNTIEIGVCFDQWLI</sequence>
<dbReference type="GO" id="GO:0008270">
    <property type="term" value="F:zinc ion binding"/>
    <property type="evidence" value="ECO:0007669"/>
    <property type="project" value="InterPro"/>
</dbReference>
<evidence type="ECO:0000256" key="4">
    <source>
        <dbReference type="ARBA" id="ARBA00023242"/>
    </source>
</evidence>
<keyword evidence="7" id="KW-1185">Reference proteome</keyword>
<dbReference type="Proteomes" id="UP001147747">
    <property type="component" value="Unassembled WGS sequence"/>
</dbReference>
<dbReference type="GeneID" id="81372652"/>
<gene>
    <name evidence="6" type="ORF">N7509_009035</name>
</gene>
<dbReference type="EMBL" id="JAPZBU010000009">
    <property type="protein sequence ID" value="KAJ5386494.1"/>
    <property type="molecule type" value="Genomic_DNA"/>
</dbReference>
<reference evidence="6" key="2">
    <citation type="journal article" date="2023" name="IMA Fungus">
        <title>Comparative genomic study of the Penicillium genus elucidates a diverse pangenome and 15 lateral gene transfer events.</title>
        <authorList>
            <person name="Petersen C."/>
            <person name="Sorensen T."/>
            <person name="Nielsen M.R."/>
            <person name="Sondergaard T.E."/>
            <person name="Sorensen J.L."/>
            <person name="Fitzpatrick D.A."/>
            <person name="Frisvad J.C."/>
            <person name="Nielsen K.L."/>
        </authorList>
    </citation>
    <scope>NUCLEOTIDE SEQUENCE</scope>
    <source>
        <strain evidence="6">IBT 29677</strain>
    </source>
</reference>
<evidence type="ECO:0000313" key="7">
    <source>
        <dbReference type="Proteomes" id="UP001147747"/>
    </source>
</evidence>
<accession>A0A9X0B378</accession>